<dbReference type="OrthoDB" id="118256at2759"/>
<feature type="domain" description="Cell wall protein YJL171C/Tos1 C-terminal" evidence="1">
    <location>
        <begin position="66"/>
        <end position="296"/>
    </location>
</feature>
<dbReference type="EMBL" id="KV750038">
    <property type="protein sequence ID" value="OCL06533.1"/>
    <property type="molecule type" value="Genomic_DNA"/>
</dbReference>
<accession>A0A8E2EXL6</accession>
<name>A0A8E2EXL6_9PEZI</name>
<protein>
    <recommendedName>
        <fullName evidence="1">Cell wall protein YJL171C/Tos1 C-terminal domain-containing protein</fullName>
    </recommendedName>
</protein>
<dbReference type="PANTHER" id="PTHR31737:SF2">
    <property type="entry name" value="PROTEIN TOS1"/>
    <property type="match status" value="1"/>
</dbReference>
<dbReference type="AlphaFoldDB" id="A0A8E2EXL6"/>
<dbReference type="InterPro" id="IPR018805">
    <property type="entry name" value="YJL171C/Tos1_C"/>
</dbReference>
<evidence type="ECO:0000259" key="1">
    <source>
        <dbReference type="Pfam" id="PF10287"/>
    </source>
</evidence>
<dbReference type="GO" id="GO:0009277">
    <property type="term" value="C:fungal-type cell wall"/>
    <property type="evidence" value="ECO:0007669"/>
    <property type="project" value="TreeGrafter"/>
</dbReference>
<gene>
    <name evidence="2" type="ORF">AOQ84DRAFT_296834</name>
</gene>
<evidence type="ECO:0000313" key="2">
    <source>
        <dbReference type="EMBL" id="OCL06533.1"/>
    </source>
</evidence>
<dbReference type="PANTHER" id="PTHR31737">
    <property type="entry name" value="PROTEIN TOS1"/>
    <property type="match status" value="1"/>
</dbReference>
<organism evidence="2 3">
    <name type="scientific">Glonium stellatum</name>
    <dbReference type="NCBI Taxonomy" id="574774"/>
    <lineage>
        <taxon>Eukaryota</taxon>
        <taxon>Fungi</taxon>
        <taxon>Dikarya</taxon>
        <taxon>Ascomycota</taxon>
        <taxon>Pezizomycotina</taxon>
        <taxon>Dothideomycetes</taxon>
        <taxon>Pleosporomycetidae</taxon>
        <taxon>Gloniales</taxon>
        <taxon>Gloniaceae</taxon>
        <taxon>Glonium</taxon>
    </lineage>
</organism>
<dbReference type="Proteomes" id="UP000250140">
    <property type="component" value="Unassembled WGS sequence"/>
</dbReference>
<evidence type="ECO:0000313" key="3">
    <source>
        <dbReference type="Proteomes" id="UP000250140"/>
    </source>
</evidence>
<reference evidence="2 3" key="1">
    <citation type="journal article" date="2016" name="Nat. Commun.">
        <title>Ectomycorrhizal ecology is imprinted in the genome of the dominant symbiotic fungus Cenococcum geophilum.</title>
        <authorList>
            <consortium name="DOE Joint Genome Institute"/>
            <person name="Peter M."/>
            <person name="Kohler A."/>
            <person name="Ohm R.A."/>
            <person name="Kuo A."/>
            <person name="Krutzmann J."/>
            <person name="Morin E."/>
            <person name="Arend M."/>
            <person name="Barry K.W."/>
            <person name="Binder M."/>
            <person name="Choi C."/>
            <person name="Clum A."/>
            <person name="Copeland A."/>
            <person name="Grisel N."/>
            <person name="Haridas S."/>
            <person name="Kipfer T."/>
            <person name="LaButti K."/>
            <person name="Lindquist E."/>
            <person name="Lipzen A."/>
            <person name="Maire R."/>
            <person name="Meier B."/>
            <person name="Mihaltcheva S."/>
            <person name="Molinier V."/>
            <person name="Murat C."/>
            <person name="Poggeler S."/>
            <person name="Quandt C.A."/>
            <person name="Sperisen C."/>
            <person name="Tritt A."/>
            <person name="Tisserant E."/>
            <person name="Crous P.W."/>
            <person name="Henrissat B."/>
            <person name="Nehls U."/>
            <person name="Egli S."/>
            <person name="Spatafora J.W."/>
            <person name="Grigoriev I.V."/>
            <person name="Martin F.M."/>
        </authorList>
    </citation>
    <scope>NUCLEOTIDE SEQUENCE [LARGE SCALE GENOMIC DNA]</scope>
    <source>
        <strain evidence="2 3">CBS 207.34</strain>
    </source>
</reference>
<keyword evidence="3" id="KW-1185">Reference proteome</keyword>
<sequence>MDNLFIDTTDRQALSWNDVYDGTSTALEVTKAVATPQTVTNTDDRTLTAATNIRDAAATASPTGASWERIAYYRSVAPAQATGLTFLNSKGDEAVSGTFDTTFGNSLSYSSSDGTTCANQSTPFNGNLSTSEIELIVMTDQVCSGDCDYYRPKSVAYHGWNGESKAFFIEFQMDHYNNTGNDLGAISDAPAWWFLNANIPRILQYGNDRNNKPCACWSYGCGEFDAFEVLEMGEVRAKSTIHRQGNIQGGDSNYFLRPVGKTAKVAVVFYEYNITVSILDDSFDFSDTLTASQIADIVTYDPNSNTDSLFTIGS</sequence>
<dbReference type="Pfam" id="PF10287">
    <property type="entry name" value="YJL171C_Tos1_C"/>
    <property type="match status" value="1"/>
</dbReference>
<proteinExistence type="predicted"/>